<proteinExistence type="predicted"/>
<dbReference type="Proteomes" id="UP000481583">
    <property type="component" value="Unassembled WGS sequence"/>
</dbReference>
<feature type="transmembrane region" description="Helical" evidence="6">
    <location>
        <begin position="161"/>
        <end position="183"/>
    </location>
</feature>
<keyword evidence="4 6" id="KW-1133">Transmembrane helix</keyword>
<dbReference type="GO" id="GO:0005886">
    <property type="term" value="C:plasma membrane"/>
    <property type="evidence" value="ECO:0007669"/>
    <property type="project" value="UniProtKB-SubCell"/>
</dbReference>
<feature type="transmembrane region" description="Helical" evidence="6">
    <location>
        <begin position="314"/>
        <end position="341"/>
    </location>
</feature>
<dbReference type="AlphaFoldDB" id="A0A6G4TS64"/>
<keyword evidence="3 6" id="KW-0812">Transmembrane</keyword>
<dbReference type="EMBL" id="JAAKZV010000003">
    <property type="protein sequence ID" value="NGN62633.1"/>
    <property type="molecule type" value="Genomic_DNA"/>
</dbReference>
<protein>
    <recommendedName>
        <fullName evidence="9">Flippase-like domain-containing protein</fullName>
    </recommendedName>
</protein>
<dbReference type="InterPro" id="IPR022791">
    <property type="entry name" value="L-PG_synthase/AglD"/>
</dbReference>
<keyword evidence="2" id="KW-1003">Cell membrane</keyword>
<reference evidence="7 8" key="1">
    <citation type="submission" date="2020-02" db="EMBL/GenBank/DDBJ databases">
        <title>Whole-genome analyses of novel actinobacteria.</title>
        <authorList>
            <person name="Sahin N."/>
        </authorList>
    </citation>
    <scope>NUCLEOTIDE SEQUENCE [LARGE SCALE GENOMIC DNA]</scope>
    <source>
        <strain evidence="7 8">A7024</strain>
    </source>
</reference>
<sequence length="362" mass="38913">MATEVLTGEAPQRSRWWAIAQGLLTLVLVGLLFGVAIPNFGSYADIWAAITKLTWVAFAALIALTLAMEMMKAMAAAVLIGPLSLRRAYVVQATASLVSHTIPGPSGMAMRRQAYRRYGLSPADTSRPMLVNSLWNSAVLMLLPSIAITLLAFQDSIPSRVLWLTLIGLVGTLLGLGLITFVMRREDTAYRAGAIANRAVKWGLEVVKRPGSVDVGTGVVRLRTDALSVVRRHWGRLTAVVVAKELTVFLILLVALRSVSAERGLLMPIEIFAVYAIVHLATIVQITPGGIGVTETLYISALLYASQGAAENEIVAGVFVFRLFSYLGPILIGLVCWPILARHLGRTANARRTKSVESGGAA</sequence>
<dbReference type="PANTHER" id="PTHR39087">
    <property type="entry name" value="UPF0104 MEMBRANE PROTEIN MJ1595"/>
    <property type="match status" value="1"/>
</dbReference>
<keyword evidence="5 6" id="KW-0472">Membrane</keyword>
<evidence type="ECO:0000256" key="5">
    <source>
        <dbReference type="ARBA" id="ARBA00023136"/>
    </source>
</evidence>
<feature type="transmembrane region" description="Helical" evidence="6">
    <location>
        <begin position="134"/>
        <end position="154"/>
    </location>
</feature>
<evidence type="ECO:0008006" key="9">
    <source>
        <dbReference type="Google" id="ProtNLM"/>
    </source>
</evidence>
<accession>A0A6G4TS64</accession>
<evidence type="ECO:0000313" key="7">
    <source>
        <dbReference type="EMBL" id="NGN62633.1"/>
    </source>
</evidence>
<dbReference type="RefSeq" id="WP_165230318.1">
    <property type="nucleotide sequence ID" value="NZ_JAAKZV010000003.1"/>
</dbReference>
<organism evidence="7 8">
    <name type="scientific">Streptomyces coryli</name>
    <dbReference type="NCBI Taxonomy" id="1128680"/>
    <lineage>
        <taxon>Bacteria</taxon>
        <taxon>Bacillati</taxon>
        <taxon>Actinomycetota</taxon>
        <taxon>Actinomycetes</taxon>
        <taxon>Kitasatosporales</taxon>
        <taxon>Streptomycetaceae</taxon>
        <taxon>Streptomyces</taxon>
    </lineage>
</organism>
<evidence type="ECO:0000256" key="2">
    <source>
        <dbReference type="ARBA" id="ARBA00022475"/>
    </source>
</evidence>
<comment type="caution">
    <text evidence="7">The sequence shown here is derived from an EMBL/GenBank/DDBJ whole genome shotgun (WGS) entry which is preliminary data.</text>
</comment>
<dbReference type="PANTHER" id="PTHR39087:SF2">
    <property type="entry name" value="UPF0104 MEMBRANE PROTEIN MJ1595"/>
    <property type="match status" value="1"/>
</dbReference>
<dbReference type="Pfam" id="PF03706">
    <property type="entry name" value="LPG_synthase_TM"/>
    <property type="match status" value="1"/>
</dbReference>
<feature type="transmembrane region" description="Helical" evidence="6">
    <location>
        <begin position="271"/>
        <end position="294"/>
    </location>
</feature>
<comment type="subcellular location">
    <subcellularLocation>
        <location evidence="1">Cell membrane</location>
        <topology evidence="1">Multi-pass membrane protein</topology>
    </subcellularLocation>
</comment>
<feature type="transmembrane region" description="Helical" evidence="6">
    <location>
        <begin position="53"/>
        <end position="80"/>
    </location>
</feature>
<evidence type="ECO:0000256" key="4">
    <source>
        <dbReference type="ARBA" id="ARBA00022989"/>
    </source>
</evidence>
<evidence type="ECO:0000313" key="8">
    <source>
        <dbReference type="Proteomes" id="UP000481583"/>
    </source>
</evidence>
<feature type="transmembrane region" description="Helical" evidence="6">
    <location>
        <begin position="237"/>
        <end position="259"/>
    </location>
</feature>
<evidence type="ECO:0000256" key="1">
    <source>
        <dbReference type="ARBA" id="ARBA00004651"/>
    </source>
</evidence>
<keyword evidence="8" id="KW-1185">Reference proteome</keyword>
<feature type="transmembrane region" description="Helical" evidence="6">
    <location>
        <begin position="16"/>
        <end position="41"/>
    </location>
</feature>
<gene>
    <name evidence="7" type="ORF">G5C51_01770</name>
</gene>
<name>A0A6G4TS64_9ACTN</name>
<evidence type="ECO:0000256" key="6">
    <source>
        <dbReference type="SAM" id="Phobius"/>
    </source>
</evidence>
<evidence type="ECO:0000256" key="3">
    <source>
        <dbReference type="ARBA" id="ARBA00022692"/>
    </source>
</evidence>